<evidence type="ECO:0000313" key="2">
    <source>
        <dbReference type="EMBL" id="CDW22226.1"/>
    </source>
</evidence>
<name>A0A0K2T9T0_LEPSM</name>
<protein>
    <submittedName>
        <fullName evidence="2">Uncharacterized protein</fullName>
    </submittedName>
</protein>
<feature type="transmembrane region" description="Helical" evidence="1">
    <location>
        <begin position="12"/>
        <end position="37"/>
    </location>
</feature>
<reference evidence="2" key="1">
    <citation type="submission" date="2014-05" db="EMBL/GenBank/DDBJ databases">
        <authorList>
            <person name="Chronopoulou M."/>
        </authorList>
    </citation>
    <scope>NUCLEOTIDE SEQUENCE</scope>
    <source>
        <tissue evidence="2">Whole organism</tissue>
    </source>
</reference>
<keyword evidence="1" id="KW-1133">Transmembrane helix</keyword>
<organism evidence="2">
    <name type="scientific">Lepeophtheirus salmonis</name>
    <name type="common">Salmon louse</name>
    <name type="synonym">Caligus salmonis</name>
    <dbReference type="NCBI Taxonomy" id="72036"/>
    <lineage>
        <taxon>Eukaryota</taxon>
        <taxon>Metazoa</taxon>
        <taxon>Ecdysozoa</taxon>
        <taxon>Arthropoda</taxon>
        <taxon>Crustacea</taxon>
        <taxon>Multicrustacea</taxon>
        <taxon>Hexanauplia</taxon>
        <taxon>Copepoda</taxon>
        <taxon>Siphonostomatoida</taxon>
        <taxon>Caligidae</taxon>
        <taxon>Lepeophtheirus</taxon>
    </lineage>
</organism>
<proteinExistence type="predicted"/>
<dbReference type="AlphaFoldDB" id="A0A0K2T9T0"/>
<keyword evidence="1" id="KW-0812">Transmembrane</keyword>
<sequence length="53" mass="5531">MASIDLVGASSTIFFTLSTSLNFLLAPSSLGALFMMASTSQVSSSFLRILNSP</sequence>
<dbReference type="EMBL" id="HACA01004865">
    <property type="protein sequence ID" value="CDW22226.1"/>
    <property type="molecule type" value="Transcribed_RNA"/>
</dbReference>
<evidence type="ECO:0000256" key="1">
    <source>
        <dbReference type="SAM" id="Phobius"/>
    </source>
</evidence>
<keyword evidence="1" id="KW-0472">Membrane</keyword>
<accession>A0A0K2T9T0</accession>